<dbReference type="PANTHER" id="PTHR20974">
    <property type="entry name" value="UPF0585 PROTEIN CG18661"/>
    <property type="match status" value="1"/>
</dbReference>
<comment type="caution">
    <text evidence="2">The sequence shown here is derived from an EMBL/GenBank/DDBJ whole genome shotgun (WGS) entry which is preliminary data.</text>
</comment>
<evidence type="ECO:0000256" key="1">
    <source>
        <dbReference type="SAM" id="MobiDB-lite"/>
    </source>
</evidence>
<organism evidence="2 3">
    <name type="scientific">Roseovarius bejariae</name>
    <dbReference type="NCBI Taxonomy" id="2576383"/>
    <lineage>
        <taxon>Bacteria</taxon>
        <taxon>Pseudomonadati</taxon>
        <taxon>Pseudomonadota</taxon>
        <taxon>Alphaproteobacteria</taxon>
        <taxon>Rhodobacterales</taxon>
        <taxon>Roseobacteraceae</taxon>
        <taxon>Roseovarius</taxon>
    </lineage>
</organism>
<keyword evidence="3" id="KW-1185">Reference proteome</keyword>
<dbReference type="RefSeq" id="WP_154149046.1">
    <property type="nucleotide sequence ID" value="NZ_SZWE01000001.1"/>
</dbReference>
<dbReference type="SUPFAM" id="SSF53335">
    <property type="entry name" value="S-adenosyl-L-methionine-dependent methyltransferases"/>
    <property type="match status" value="1"/>
</dbReference>
<dbReference type="Gene3D" id="3.40.50.150">
    <property type="entry name" value="Vaccinia Virus protein VP39"/>
    <property type="match status" value="1"/>
</dbReference>
<dbReference type="InterPro" id="IPR029063">
    <property type="entry name" value="SAM-dependent_MTases_sf"/>
</dbReference>
<evidence type="ECO:0000313" key="3">
    <source>
        <dbReference type="Proteomes" id="UP000564704"/>
    </source>
</evidence>
<accession>A0A844CTI4</accession>
<dbReference type="PANTHER" id="PTHR20974:SF0">
    <property type="entry name" value="UPF0585 PROTEIN CG18661"/>
    <property type="match status" value="1"/>
</dbReference>
<dbReference type="EMBL" id="SZWE01000001">
    <property type="protein sequence ID" value="MRU14526.1"/>
    <property type="molecule type" value="Genomic_DNA"/>
</dbReference>
<protein>
    <submittedName>
        <fullName evidence="2">DUF938 domain-containing protein</fullName>
    </submittedName>
</protein>
<gene>
    <name evidence="2" type="ORF">FDP25_03675</name>
</gene>
<feature type="region of interest" description="Disordered" evidence="1">
    <location>
        <begin position="1"/>
        <end position="25"/>
    </location>
</feature>
<reference evidence="2 3" key="1">
    <citation type="submission" date="2019-05" db="EMBL/GenBank/DDBJ databases">
        <title>Roseovarius bejariae sp. nov., a moderately halophylic bacterium isolated from a saline soil in Rambla Salada (Murcia).</title>
        <authorList>
            <person name="Castro D.J."/>
            <person name="Gomez-Altuve A."/>
            <person name="Reina J.C."/>
            <person name="Rodriguez M."/>
            <person name="Sampedro I."/>
            <person name="Llamas I."/>
            <person name="Martinez-Checa F."/>
        </authorList>
    </citation>
    <scope>NUCLEOTIDE SEQUENCE [LARGE SCALE GENOMIC DNA]</scope>
    <source>
        <strain evidence="2 3">A21</strain>
    </source>
</reference>
<dbReference type="Proteomes" id="UP000564704">
    <property type="component" value="Unassembled WGS sequence"/>
</dbReference>
<sequence length="219" mass="23519">MPRRLNLPDSASTATPGEDGRLYAPSSERNAAPILALLKHHGPTEGRALELAAGTGQHAATFAAALPGLHWHPTEIDPTRRQSIDSWAKTVTAPNLQPAIELDATAPGWGAKHTGQDLILLVNLLHLISTPEARTLITESAQALAPGGRLILYGPFLRDAEATSEGDAQFHASLTAQDPEIGYKDDFDVIDWLHEAWLELVDVVEMPANNLAFVAKRPG</sequence>
<dbReference type="InterPro" id="IPR010342">
    <property type="entry name" value="DUF938"/>
</dbReference>
<evidence type="ECO:0000313" key="2">
    <source>
        <dbReference type="EMBL" id="MRU14526.1"/>
    </source>
</evidence>
<dbReference type="OrthoDB" id="5525831at2"/>
<name>A0A844CTI4_9RHOB</name>
<dbReference type="AlphaFoldDB" id="A0A844CTI4"/>
<dbReference type="Pfam" id="PF06080">
    <property type="entry name" value="DUF938"/>
    <property type="match status" value="1"/>
</dbReference>
<proteinExistence type="predicted"/>